<dbReference type="Pfam" id="PF01051">
    <property type="entry name" value="Rep3_N"/>
    <property type="match status" value="1"/>
</dbReference>
<feature type="domain" description="Initiator Rep protein WH1" evidence="2">
    <location>
        <begin position="16"/>
        <end position="145"/>
    </location>
</feature>
<dbReference type="AlphaFoldDB" id="A9KCY2"/>
<proteinExistence type="inferred from homology"/>
<dbReference type="GO" id="GO:0003887">
    <property type="term" value="F:DNA-directed DNA polymerase activity"/>
    <property type="evidence" value="ECO:0007669"/>
    <property type="project" value="InterPro"/>
</dbReference>
<dbReference type="Pfam" id="PF21205">
    <property type="entry name" value="Rep3_C"/>
    <property type="match status" value="1"/>
</dbReference>
<dbReference type="RefSeq" id="WP_011997275.1">
    <property type="nucleotide sequence ID" value="NC_009727.1"/>
</dbReference>
<dbReference type="EMBL" id="CP000733">
    <property type="protein sequence ID" value="ABS77142.1"/>
    <property type="molecule type" value="Genomic_DNA"/>
</dbReference>
<dbReference type="InterPro" id="IPR000525">
    <property type="entry name" value="Initiator_Rep_WH1"/>
</dbReference>
<dbReference type="GO" id="GO:0006270">
    <property type="term" value="P:DNA replication initiation"/>
    <property type="evidence" value="ECO:0007669"/>
    <property type="project" value="InterPro"/>
</dbReference>
<dbReference type="InterPro" id="IPR036388">
    <property type="entry name" value="WH-like_DNA-bd_sf"/>
</dbReference>
<organism evidence="3 4">
    <name type="scientific">Coxiella burnetii (strain Dugway 5J108-111)</name>
    <dbReference type="NCBI Taxonomy" id="434922"/>
    <lineage>
        <taxon>Bacteria</taxon>
        <taxon>Pseudomonadati</taxon>
        <taxon>Pseudomonadota</taxon>
        <taxon>Gammaproteobacteria</taxon>
        <taxon>Legionellales</taxon>
        <taxon>Coxiellaceae</taxon>
        <taxon>Coxiella</taxon>
    </lineage>
</organism>
<evidence type="ECO:0000259" key="2">
    <source>
        <dbReference type="Pfam" id="PF01051"/>
    </source>
</evidence>
<reference evidence="3 4" key="1">
    <citation type="journal article" date="2009" name="Infect. Immun.">
        <title>Comparative genomics reveal extensive transposon-mediated genomic plasticity and diversity among potential effector proteins within the genus Coxiella.</title>
        <authorList>
            <person name="Beare P.A."/>
            <person name="Unsworth N."/>
            <person name="Andoh M."/>
            <person name="Voth D.E."/>
            <person name="Omsland A."/>
            <person name="Gilk S.D."/>
            <person name="Williams K.P."/>
            <person name="Sobral B.W."/>
            <person name="Kupko J.J.III."/>
            <person name="Porcella S.F."/>
            <person name="Samuel J.E."/>
            <person name="Heinzen R.A."/>
        </authorList>
    </citation>
    <scope>NUCLEOTIDE SEQUENCE [LARGE SCALE GENOMIC DNA]</scope>
    <source>
        <strain evidence="3 4">Dugway 5J108-111</strain>
    </source>
</reference>
<protein>
    <recommendedName>
        <fullName evidence="2">Initiator Rep protein WH1 domain-containing protein</fullName>
    </recommendedName>
</protein>
<dbReference type="Gene3D" id="1.10.10.10">
    <property type="entry name" value="Winged helix-like DNA-binding domain superfamily/Winged helix DNA-binding domain"/>
    <property type="match status" value="1"/>
</dbReference>
<dbReference type="KEGG" id="cbd:CBUD_1802"/>
<sequence>MPKTRKRPDIGRLLLSSPIALTLSDRRLYNYLLHNALDVLSKRLSFTISMTGLAGVYGVRLPPIDRLKESLRRLMRTLIEYETAPGKWTTISLLDKAELDETEGQLYYCFSVDCRWLYSDPFTLERCLIQAHFIQKYTHSLYELLASAHYAGQSTLSIEIMDLRGSLQISDNKLINYSDLDRFALIPAVKEINAYASFAVKYHTQRKGMKVTKVIFEMTTKRNIAFAGEAKQVLPPKRPRLFIDNPDSERAYAYILNAQTKERRRFFELAKKRALKQKQKIQEEAFDRPDLWFRWIENELLKAAVIKKGNLTC</sequence>
<accession>A9KCY2</accession>
<name>A9KCY2_COXBN</name>
<dbReference type="SUPFAM" id="SSF46785">
    <property type="entry name" value="Winged helix' DNA-binding domain"/>
    <property type="match status" value="1"/>
</dbReference>
<dbReference type="HOGENOM" id="CLU_887722_0_0_6"/>
<dbReference type="Proteomes" id="UP000008555">
    <property type="component" value="Chromosome"/>
</dbReference>
<dbReference type="InterPro" id="IPR036390">
    <property type="entry name" value="WH_DNA-bd_sf"/>
</dbReference>
<evidence type="ECO:0000313" key="4">
    <source>
        <dbReference type="Proteomes" id="UP000008555"/>
    </source>
</evidence>
<gene>
    <name evidence="3" type="ordered locus">CBUD_1802</name>
</gene>
<evidence type="ECO:0000313" key="3">
    <source>
        <dbReference type="EMBL" id="ABS77142.1"/>
    </source>
</evidence>
<comment type="similarity">
    <text evidence="1">Belongs to the initiator RepB protein family.</text>
</comment>
<evidence type="ECO:0000256" key="1">
    <source>
        <dbReference type="ARBA" id="ARBA00038283"/>
    </source>
</evidence>